<keyword evidence="4" id="KW-0597">Phosphoprotein</keyword>
<name>A0A484F5K4_9EURY</name>
<dbReference type="FunFam" id="3.40.50.12780:FF:000016">
    <property type="entry name" value="Phenylacetate-coenzyme A ligase"/>
    <property type="match status" value="1"/>
</dbReference>
<keyword evidence="3" id="KW-0596">Phosphopantetheine</keyword>
<dbReference type="InterPro" id="IPR011880">
    <property type="entry name" value="PA_CoA_ligase"/>
</dbReference>
<evidence type="ECO:0000256" key="4">
    <source>
        <dbReference type="ARBA" id="ARBA00022553"/>
    </source>
</evidence>
<organism evidence="9 10">
    <name type="scientific">Methanimicrococcus blatticola</name>
    <dbReference type="NCBI Taxonomy" id="91560"/>
    <lineage>
        <taxon>Archaea</taxon>
        <taxon>Methanobacteriati</taxon>
        <taxon>Methanobacteriota</taxon>
        <taxon>Stenosarchaea group</taxon>
        <taxon>Methanomicrobia</taxon>
        <taxon>Methanosarcinales</taxon>
        <taxon>Methanosarcinaceae</taxon>
        <taxon>Methanimicrococcus</taxon>
    </lineage>
</organism>
<protein>
    <submittedName>
        <fullName evidence="9">Phenylacetate-CoA ligase</fullName>
    </submittedName>
</protein>
<dbReference type="InterPro" id="IPR051414">
    <property type="entry name" value="Adenylate-forming_Reductase"/>
</dbReference>
<dbReference type="CDD" id="cd05913">
    <property type="entry name" value="PaaK"/>
    <property type="match status" value="1"/>
</dbReference>
<keyword evidence="6" id="KW-0547">Nucleotide-binding</keyword>
<dbReference type="OrthoDB" id="37928at2157"/>
<comment type="pathway">
    <text evidence="1">Aromatic compound metabolism.</text>
</comment>
<dbReference type="InterPro" id="IPR045851">
    <property type="entry name" value="AMP-bd_C_sf"/>
</dbReference>
<dbReference type="Gene3D" id="3.40.50.12780">
    <property type="entry name" value="N-terminal domain of ligase-like"/>
    <property type="match status" value="1"/>
</dbReference>
<gene>
    <name evidence="9" type="ORF">C7391_0149</name>
</gene>
<dbReference type="GO" id="GO:0010124">
    <property type="term" value="P:phenylacetate catabolic process"/>
    <property type="evidence" value="ECO:0007669"/>
    <property type="project" value="InterPro"/>
</dbReference>
<keyword evidence="5 9" id="KW-0436">Ligase</keyword>
<dbReference type="Pfam" id="PF00501">
    <property type="entry name" value="AMP-binding"/>
    <property type="match status" value="1"/>
</dbReference>
<proteinExistence type="predicted"/>
<feature type="domain" description="AMP-dependent synthetase/ligase" evidence="7">
    <location>
        <begin position="79"/>
        <end position="283"/>
    </location>
</feature>
<accession>A0A484F5K4</accession>
<evidence type="ECO:0000256" key="5">
    <source>
        <dbReference type="ARBA" id="ARBA00022598"/>
    </source>
</evidence>
<dbReference type="InterPro" id="IPR000873">
    <property type="entry name" value="AMP-dep_synth/lig_dom"/>
</dbReference>
<evidence type="ECO:0000259" key="8">
    <source>
        <dbReference type="Pfam" id="PF14535"/>
    </source>
</evidence>
<dbReference type="PIRSF" id="PIRSF006444">
    <property type="entry name" value="PaaK"/>
    <property type="match status" value="1"/>
</dbReference>
<dbReference type="AlphaFoldDB" id="A0A484F5K4"/>
<dbReference type="InterPro" id="IPR042099">
    <property type="entry name" value="ANL_N_sf"/>
</dbReference>
<evidence type="ECO:0000259" key="7">
    <source>
        <dbReference type="Pfam" id="PF00501"/>
    </source>
</evidence>
<evidence type="ECO:0000256" key="1">
    <source>
        <dbReference type="ARBA" id="ARBA00005211"/>
    </source>
</evidence>
<dbReference type="Proteomes" id="UP000294855">
    <property type="component" value="Unassembled WGS sequence"/>
</dbReference>
<dbReference type="RefSeq" id="WP_133516634.1">
    <property type="nucleotide sequence ID" value="NZ_JAHDUW010000001.1"/>
</dbReference>
<comment type="caution">
    <text evidence="9">The sequence shown here is derived from an EMBL/GenBank/DDBJ whole genome shotgun (WGS) entry which is preliminary data.</text>
</comment>
<dbReference type="GO" id="GO:0047475">
    <property type="term" value="F:phenylacetate-CoA ligase activity"/>
    <property type="evidence" value="ECO:0007669"/>
    <property type="project" value="InterPro"/>
</dbReference>
<dbReference type="InterPro" id="IPR028154">
    <property type="entry name" value="AMP-dep_Lig_C"/>
</dbReference>
<evidence type="ECO:0000256" key="2">
    <source>
        <dbReference type="ARBA" id="ARBA00011245"/>
    </source>
</evidence>
<reference evidence="9 10" key="1">
    <citation type="submission" date="2019-03" db="EMBL/GenBank/DDBJ databases">
        <title>Genomic Encyclopedia of Type Strains, Phase IV (KMG-IV): sequencing the most valuable type-strain genomes for metagenomic binning, comparative biology and taxonomic classification.</title>
        <authorList>
            <person name="Goeker M."/>
        </authorList>
    </citation>
    <scope>NUCLEOTIDE SEQUENCE [LARGE SCALE GENOMIC DNA]</scope>
    <source>
        <strain evidence="9 10">DSM 13328</strain>
    </source>
</reference>
<dbReference type="SUPFAM" id="SSF56801">
    <property type="entry name" value="Acetyl-CoA synthetase-like"/>
    <property type="match status" value="1"/>
</dbReference>
<dbReference type="Pfam" id="PF14535">
    <property type="entry name" value="AMP-binding_C_2"/>
    <property type="match status" value="1"/>
</dbReference>
<dbReference type="PANTHER" id="PTHR43439:SF2">
    <property type="entry name" value="ENZYME, PUTATIVE (JCVI)-RELATED"/>
    <property type="match status" value="1"/>
</dbReference>
<comment type="subunit">
    <text evidence="2">Monomer.</text>
</comment>
<evidence type="ECO:0000256" key="3">
    <source>
        <dbReference type="ARBA" id="ARBA00022450"/>
    </source>
</evidence>
<dbReference type="GO" id="GO:0000166">
    <property type="term" value="F:nucleotide binding"/>
    <property type="evidence" value="ECO:0007669"/>
    <property type="project" value="UniProtKB-KW"/>
</dbReference>
<sequence>MKYWDPKIETMNRKEMDALQFKRLKKSVKTVYQNVPFYRRKFDELGVKPDDIRSLADVPKLPHTLRTDFTDNYPFGMFAVPMDDIIRIHSSSGTTGKPKVVGYTRGDIENWGNLLARNFTMVGLSHKDIFQNSVNYGLFTGGLGIHNGIETLGATAIPAGTGNTLRQLEMMVDFGVTALHCTPSYALYLAETAVDNNLVDKLKLKTGCLGAEPWSENMRKTIEDMLEIKAYDSYGLSEMFGPGIAFECPCQDGMHIWDDHFLVEVLDENGEQVSEGEKGELVLTSLTKEGLINIRYRTGDITKLLEPECECGRCSTRVSRMIGRADDMIIVRGINVFPTQVQDVISKIPEVTNQFQIVLTRNSKNLDEMTVQVELEKDAFTDDIIKLERIQQRVVSDLMNVLSIRTGVDLLEFGSIERTGGKAKRVIDNRAPL</sequence>
<evidence type="ECO:0000256" key="6">
    <source>
        <dbReference type="ARBA" id="ARBA00022741"/>
    </source>
</evidence>
<dbReference type="PANTHER" id="PTHR43439">
    <property type="entry name" value="PHENYLACETATE-COENZYME A LIGASE"/>
    <property type="match status" value="1"/>
</dbReference>
<evidence type="ECO:0000313" key="10">
    <source>
        <dbReference type="Proteomes" id="UP000294855"/>
    </source>
</evidence>
<dbReference type="EMBL" id="SNYS01000005">
    <property type="protein sequence ID" value="TDQ71050.1"/>
    <property type="molecule type" value="Genomic_DNA"/>
</dbReference>
<evidence type="ECO:0000313" key="9">
    <source>
        <dbReference type="EMBL" id="TDQ71050.1"/>
    </source>
</evidence>
<feature type="domain" description="AMP-dependent ligase C-terminal" evidence="8">
    <location>
        <begin position="333"/>
        <end position="430"/>
    </location>
</feature>
<dbReference type="Gene3D" id="3.30.300.30">
    <property type="match status" value="1"/>
</dbReference>
<keyword evidence="10" id="KW-1185">Reference proteome</keyword>